<dbReference type="Proteomes" id="UP001054945">
    <property type="component" value="Unassembled WGS sequence"/>
</dbReference>
<evidence type="ECO:0000313" key="4">
    <source>
        <dbReference type="Proteomes" id="UP001054945"/>
    </source>
</evidence>
<dbReference type="AlphaFoldDB" id="A0AAV4P3T5"/>
<feature type="compositionally biased region" description="Basic and acidic residues" evidence="1">
    <location>
        <begin position="30"/>
        <end position="56"/>
    </location>
</feature>
<keyword evidence="2" id="KW-1133">Transmembrane helix</keyword>
<gene>
    <name evidence="3" type="ORF">CEXT_10621</name>
</gene>
<dbReference type="EMBL" id="BPLR01021565">
    <property type="protein sequence ID" value="GIX91208.1"/>
    <property type="molecule type" value="Genomic_DNA"/>
</dbReference>
<name>A0AAV4P3T5_CAEEX</name>
<proteinExistence type="predicted"/>
<reference evidence="3 4" key="1">
    <citation type="submission" date="2021-06" db="EMBL/GenBank/DDBJ databases">
        <title>Caerostris extrusa draft genome.</title>
        <authorList>
            <person name="Kono N."/>
            <person name="Arakawa K."/>
        </authorList>
    </citation>
    <scope>NUCLEOTIDE SEQUENCE [LARGE SCALE GENOMIC DNA]</scope>
</reference>
<protein>
    <submittedName>
        <fullName evidence="3">Uncharacterized protein</fullName>
    </submittedName>
</protein>
<evidence type="ECO:0000256" key="1">
    <source>
        <dbReference type="SAM" id="MobiDB-lite"/>
    </source>
</evidence>
<sequence length="144" mass="17013">MRSKKGKLLVVNYSLGTLRNKNPTQKLFKIQKEVQEGGERREEKKNSKPPKRQAEDEVRWESILKCRYVPRKRATQLLVDFLPGSFFAIFFGIKVFRAMAMRISWQLANRTHQDLTKQMGFTWQCSPNGQGNGVYLRYWLQEEK</sequence>
<keyword evidence="2" id="KW-0472">Membrane</keyword>
<keyword evidence="2" id="KW-0812">Transmembrane</keyword>
<accession>A0AAV4P3T5</accession>
<organism evidence="3 4">
    <name type="scientific">Caerostris extrusa</name>
    <name type="common">Bark spider</name>
    <name type="synonym">Caerostris bankana</name>
    <dbReference type="NCBI Taxonomy" id="172846"/>
    <lineage>
        <taxon>Eukaryota</taxon>
        <taxon>Metazoa</taxon>
        <taxon>Ecdysozoa</taxon>
        <taxon>Arthropoda</taxon>
        <taxon>Chelicerata</taxon>
        <taxon>Arachnida</taxon>
        <taxon>Araneae</taxon>
        <taxon>Araneomorphae</taxon>
        <taxon>Entelegynae</taxon>
        <taxon>Araneoidea</taxon>
        <taxon>Araneidae</taxon>
        <taxon>Caerostris</taxon>
    </lineage>
</organism>
<evidence type="ECO:0000256" key="2">
    <source>
        <dbReference type="SAM" id="Phobius"/>
    </source>
</evidence>
<comment type="caution">
    <text evidence="3">The sequence shown here is derived from an EMBL/GenBank/DDBJ whole genome shotgun (WGS) entry which is preliminary data.</text>
</comment>
<keyword evidence="4" id="KW-1185">Reference proteome</keyword>
<evidence type="ECO:0000313" key="3">
    <source>
        <dbReference type="EMBL" id="GIX91208.1"/>
    </source>
</evidence>
<feature type="transmembrane region" description="Helical" evidence="2">
    <location>
        <begin position="77"/>
        <end position="96"/>
    </location>
</feature>
<feature type="region of interest" description="Disordered" evidence="1">
    <location>
        <begin position="24"/>
        <end position="56"/>
    </location>
</feature>